<evidence type="ECO:0000259" key="1">
    <source>
        <dbReference type="PROSITE" id="PS50006"/>
    </source>
</evidence>
<keyword evidence="3" id="KW-1185">Reference proteome</keyword>
<proteinExistence type="predicted"/>
<feature type="domain" description="FHA" evidence="1">
    <location>
        <begin position="25"/>
        <end position="75"/>
    </location>
</feature>
<dbReference type="AlphaFoldDB" id="A0A5C1A996"/>
<dbReference type="OrthoDB" id="289828at2"/>
<dbReference type="InterPro" id="IPR000253">
    <property type="entry name" value="FHA_dom"/>
</dbReference>
<evidence type="ECO:0000313" key="2">
    <source>
        <dbReference type="EMBL" id="QEL15771.1"/>
    </source>
</evidence>
<name>A0A5C1A996_9BACT</name>
<dbReference type="Gene3D" id="2.60.200.20">
    <property type="match status" value="1"/>
</dbReference>
<dbReference type="PROSITE" id="PS50006">
    <property type="entry name" value="FHA_DOMAIN"/>
    <property type="match status" value="1"/>
</dbReference>
<sequence>MELTLVVRSGDDAGKRIPIPSGEARRVGRQQPAEVRLSSDPMLSNLHFSIECSGELCLLRDLGSKFGTLVNGRKVTEAALRNGDEILAGRTTFGVQLEGDIRATPRHDTDGEPAPAALALPAVETPPAPAPAGPLNPTRQAVVAYLRKQVNLYAVLDAAREATVIDRLKASGEQHASLYDGEEGEELSTYGPWLVKLESDKPLLEELVRDGWGRSWGVYLTCGKPFADVRRHLRKFLLVKLPDGRQVCFRYYDPRVLRTYLPTCNAEEVVAFVGPMDRYLAESVDETELLDFTANYKDWRKVGLVK</sequence>
<reference evidence="3" key="1">
    <citation type="submission" date="2019-08" db="EMBL/GenBank/DDBJ databases">
        <title>Limnoglobus roseus gen. nov., sp. nov., a novel freshwater planctomycete with a giant genome from the family Gemmataceae.</title>
        <authorList>
            <person name="Kulichevskaya I.S."/>
            <person name="Naumoff D.G."/>
            <person name="Miroshnikov K."/>
            <person name="Ivanova A."/>
            <person name="Philippov D.A."/>
            <person name="Hakobyan A."/>
            <person name="Rijpstra I.C."/>
            <person name="Sinninghe Damste J.S."/>
            <person name="Liesack W."/>
            <person name="Dedysh S.N."/>
        </authorList>
    </citation>
    <scope>NUCLEOTIDE SEQUENCE [LARGE SCALE GENOMIC DNA]</scope>
    <source>
        <strain evidence="3">PX52</strain>
    </source>
</reference>
<dbReference type="InterPro" id="IPR025391">
    <property type="entry name" value="DUF4123"/>
</dbReference>
<dbReference type="InterPro" id="IPR008984">
    <property type="entry name" value="SMAD_FHA_dom_sf"/>
</dbReference>
<accession>A0A5C1A996</accession>
<dbReference type="KEGG" id="lrs:PX52LOC_02707"/>
<dbReference type="EMBL" id="CP042425">
    <property type="protein sequence ID" value="QEL15771.1"/>
    <property type="molecule type" value="Genomic_DNA"/>
</dbReference>
<dbReference type="Pfam" id="PF13503">
    <property type="entry name" value="DUF4123"/>
    <property type="match status" value="1"/>
</dbReference>
<dbReference type="RefSeq" id="WP_149110551.1">
    <property type="nucleotide sequence ID" value="NZ_CP042425.1"/>
</dbReference>
<dbReference type="Pfam" id="PF00498">
    <property type="entry name" value="FHA"/>
    <property type="match status" value="1"/>
</dbReference>
<dbReference type="CDD" id="cd00060">
    <property type="entry name" value="FHA"/>
    <property type="match status" value="1"/>
</dbReference>
<protein>
    <submittedName>
        <fullName evidence="2">FHA domain-containing protein</fullName>
    </submittedName>
</protein>
<gene>
    <name evidence="2" type="ORF">PX52LOC_02707</name>
</gene>
<evidence type="ECO:0000313" key="3">
    <source>
        <dbReference type="Proteomes" id="UP000324974"/>
    </source>
</evidence>
<dbReference type="SMART" id="SM00240">
    <property type="entry name" value="FHA"/>
    <property type="match status" value="1"/>
</dbReference>
<organism evidence="2 3">
    <name type="scientific">Limnoglobus roseus</name>
    <dbReference type="NCBI Taxonomy" id="2598579"/>
    <lineage>
        <taxon>Bacteria</taxon>
        <taxon>Pseudomonadati</taxon>
        <taxon>Planctomycetota</taxon>
        <taxon>Planctomycetia</taxon>
        <taxon>Gemmatales</taxon>
        <taxon>Gemmataceae</taxon>
        <taxon>Limnoglobus</taxon>
    </lineage>
</organism>
<dbReference type="Proteomes" id="UP000324974">
    <property type="component" value="Chromosome"/>
</dbReference>
<dbReference type="SUPFAM" id="SSF49879">
    <property type="entry name" value="SMAD/FHA domain"/>
    <property type="match status" value="1"/>
</dbReference>